<evidence type="ECO:0000313" key="4">
    <source>
        <dbReference type="Proteomes" id="UP001163105"/>
    </source>
</evidence>
<feature type="region of interest" description="Disordered" evidence="1">
    <location>
        <begin position="56"/>
        <end position="122"/>
    </location>
</feature>
<accession>A0AB34FXD1</accession>
<keyword evidence="4" id="KW-1185">Reference proteome</keyword>
<feature type="region of interest" description="Disordered" evidence="1">
    <location>
        <begin position="344"/>
        <end position="448"/>
    </location>
</feature>
<keyword evidence="2" id="KW-0472">Membrane</keyword>
<feature type="transmembrane region" description="Helical" evidence="2">
    <location>
        <begin position="306"/>
        <end position="327"/>
    </location>
</feature>
<evidence type="ECO:0000256" key="1">
    <source>
        <dbReference type="SAM" id="MobiDB-lite"/>
    </source>
</evidence>
<evidence type="ECO:0000256" key="2">
    <source>
        <dbReference type="SAM" id="Phobius"/>
    </source>
</evidence>
<dbReference type="Proteomes" id="UP001163105">
    <property type="component" value="Unassembled WGS sequence"/>
</dbReference>
<name>A0AB34FXD1_9HYPO</name>
<feature type="compositionally biased region" description="Basic residues" evidence="1">
    <location>
        <begin position="344"/>
        <end position="358"/>
    </location>
</feature>
<feature type="compositionally biased region" description="Basic and acidic residues" evidence="1">
    <location>
        <begin position="430"/>
        <end position="448"/>
    </location>
</feature>
<organism evidence="3 4">
    <name type="scientific">Purpureocillium lavendulum</name>
    <dbReference type="NCBI Taxonomy" id="1247861"/>
    <lineage>
        <taxon>Eukaryota</taxon>
        <taxon>Fungi</taxon>
        <taxon>Dikarya</taxon>
        <taxon>Ascomycota</taxon>
        <taxon>Pezizomycotina</taxon>
        <taxon>Sordariomycetes</taxon>
        <taxon>Hypocreomycetidae</taxon>
        <taxon>Hypocreales</taxon>
        <taxon>Ophiocordycipitaceae</taxon>
        <taxon>Purpureocillium</taxon>
    </lineage>
</organism>
<dbReference type="AlphaFoldDB" id="A0AB34FXD1"/>
<sequence>MDFLVALSILPLQFQGRRVAETSLTMRAPAFLAALAVYARTVTAVPATALQVRDAAAAAAEPTPPPSSLDDNDAVLEKRESPSDRWGAADPWVVVDDEGQPSKTVTPSMTTVSGTPSAVDGAAPHDLTASVYTWTTWGQITTSTGEPPNPTATNSKTGEGAFSRCFNKDGPNAPFCRPAANSTLLTGRTYYITWDPDYYNSTGLLKPTGNSSYEVALRLEYLNETSKEMVLLDTFERVPAAWGFRAWNVDRSLLKGKRLNNVTMSLHASIKGSYEVSNKTLAVPLAITDPDLDHTTPSPVPKGDTLVIALPVVFGTIALLVVGLCIWNRKTRRIDLGNIMSRSRRRHGYDGRRRRRDMFRRGGGAGAKDNGIQLDDGPISPPPADYSDDLPPAGGRYHRRDSDALGSLAGSPVDPSFERQGTTGGPGRNAFRDEVARQDRQRRGDDMF</sequence>
<evidence type="ECO:0000313" key="3">
    <source>
        <dbReference type="EMBL" id="KAJ6443006.1"/>
    </source>
</evidence>
<proteinExistence type="predicted"/>
<dbReference type="Pfam" id="PF14610">
    <property type="entry name" value="Psg1"/>
    <property type="match status" value="1"/>
</dbReference>
<keyword evidence="2" id="KW-1133">Transmembrane helix</keyword>
<keyword evidence="2" id="KW-0812">Transmembrane</keyword>
<dbReference type="InterPro" id="IPR028000">
    <property type="entry name" value="Pma1"/>
</dbReference>
<feature type="compositionally biased region" description="Polar residues" evidence="1">
    <location>
        <begin position="101"/>
        <end position="116"/>
    </location>
</feature>
<reference evidence="3" key="1">
    <citation type="submission" date="2023-01" db="EMBL/GenBank/DDBJ databases">
        <title>The growth and conidiation of Purpureocillium lavendulum are regulated by nitrogen source and histone H3K14 acetylation.</title>
        <authorList>
            <person name="Tang P."/>
            <person name="Han J."/>
            <person name="Zhang C."/>
            <person name="Tang P."/>
            <person name="Qi F."/>
            <person name="Zhang K."/>
            <person name="Liang L."/>
        </authorList>
    </citation>
    <scope>NUCLEOTIDE SEQUENCE</scope>
    <source>
        <strain evidence="3">YMF1.00683</strain>
    </source>
</reference>
<gene>
    <name evidence="3" type="ORF">O9K51_04185</name>
</gene>
<comment type="caution">
    <text evidence="3">The sequence shown here is derived from an EMBL/GenBank/DDBJ whole genome shotgun (WGS) entry which is preliminary data.</text>
</comment>
<protein>
    <submittedName>
        <fullName evidence="3">Uncharacterized protein</fullName>
    </submittedName>
</protein>
<dbReference type="EMBL" id="JAQHRD010000003">
    <property type="protein sequence ID" value="KAJ6443006.1"/>
    <property type="molecule type" value="Genomic_DNA"/>
</dbReference>